<evidence type="ECO:0000256" key="10">
    <source>
        <dbReference type="PROSITE-ProRule" id="PRU00042"/>
    </source>
</evidence>
<keyword evidence="14" id="KW-1185">Reference proteome</keyword>
<name>A0ABM0MVY0_SACKO</name>
<feature type="domain" description="C2H2-type" evidence="13">
    <location>
        <begin position="993"/>
        <end position="1020"/>
    </location>
</feature>
<dbReference type="SMART" id="SM00355">
    <property type="entry name" value="ZnF_C2H2"/>
    <property type="match status" value="8"/>
</dbReference>
<evidence type="ECO:0000256" key="4">
    <source>
        <dbReference type="ARBA" id="ARBA00022771"/>
    </source>
</evidence>
<dbReference type="PANTHER" id="PTHR46105">
    <property type="entry name" value="AGAP004733-PA"/>
    <property type="match status" value="1"/>
</dbReference>
<dbReference type="Gene3D" id="1.25.40.420">
    <property type="match status" value="1"/>
</dbReference>
<dbReference type="Pfam" id="PF07707">
    <property type="entry name" value="BACK"/>
    <property type="match status" value="1"/>
</dbReference>
<dbReference type="SUPFAM" id="SSF57667">
    <property type="entry name" value="beta-beta-alpha zinc fingers"/>
    <property type="match status" value="4"/>
</dbReference>
<dbReference type="InterPro" id="IPR011333">
    <property type="entry name" value="SKP1/BTB/POZ_sf"/>
</dbReference>
<evidence type="ECO:0000256" key="6">
    <source>
        <dbReference type="ARBA" id="ARBA00023015"/>
    </source>
</evidence>
<evidence type="ECO:0000313" key="15">
    <source>
        <dbReference type="RefSeq" id="XP_006824171.1"/>
    </source>
</evidence>
<evidence type="ECO:0000256" key="8">
    <source>
        <dbReference type="ARBA" id="ARBA00023163"/>
    </source>
</evidence>
<evidence type="ECO:0000259" key="12">
    <source>
        <dbReference type="PROSITE" id="PS50097"/>
    </source>
</evidence>
<keyword evidence="4 10" id="KW-0863">Zinc-finger</keyword>
<dbReference type="InterPro" id="IPR050457">
    <property type="entry name" value="ZnFinger_BTB_dom_contain"/>
</dbReference>
<feature type="domain" description="C2H2-type" evidence="13">
    <location>
        <begin position="803"/>
        <end position="826"/>
    </location>
</feature>
<feature type="domain" description="C2H2-type" evidence="13">
    <location>
        <begin position="399"/>
        <end position="422"/>
    </location>
</feature>
<feature type="region of interest" description="Disordered" evidence="11">
    <location>
        <begin position="223"/>
        <end position="242"/>
    </location>
</feature>
<dbReference type="Gene3D" id="3.30.160.60">
    <property type="entry name" value="Classic Zinc Finger"/>
    <property type="match status" value="7"/>
</dbReference>
<dbReference type="Pfam" id="PF00651">
    <property type="entry name" value="BTB"/>
    <property type="match status" value="1"/>
</dbReference>
<feature type="region of interest" description="Disordered" evidence="11">
    <location>
        <begin position="865"/>
        <end position="918"/>
    </location>
</feature>
<gene>
    <name evidence="15" type="primary">LOC102800530</name>
</gene>
<dbReference type="InterPro" id="IPR011705">
    <property type="entry name" value="BACK"/>
</dbReference>
<dbReference type="SUPFAM" id="SSF54695">
    <property type="entry name" value="POZ domain"/>
    <property type="match status" value="1"/>
</dbReference>
<feature type="domain" description="C2H2-type" evidence="13">
    <location>
        <begin position="371"/>
        <end position="398"/>
    </location>
</feature>
<evidence type="ECO:0000256" key="2">
    <source>
        <dbReference type="ARBA" id="ARBA00022723"/>
    </source>
</evidence>
<sequence>MASHLALDCLRAMDKMRQKAEMCDLKLTAEGIEFPAHKVVLAAFSANFYQIFSLEKTCVCLSRVKLHGTSASIVGLVLDFLYTGSITFNMDIVIHLLKFASSWKIPSLESYCYEFLHQQLTPENCLSLMQIINNALQNHENYDNVNPVEGYCYENFGSVSKTTEFLQLNVEMLISYINKGDFMNTNPDSVNSALMRWVKFDADNREPIFLDLVKQLHLGSLNKNESSRQRRPVGGNGSQGGMMNNLLDEEVLRMEVEEIETQRESRHTIFTGNDEMSGINNDCDMPSMSNQSGDRMQISNRGFTIFGEEEERTKNDNAKATDCCVWYVDGNSLQIKQESTVESHVQEVNATVHESEVVANDAEDDEPKKIYSCLQCGKEYSSRNNLKRHKLTHLGMKPYRCNICKRTFQRRDYAIWHQQKYHNFFGRDISIVSVLQVPKFPLNRSEASQSVKASSTGESPAAPSMSSRKGRGVGGSKQASNAPKAFQCPQCGKQFVSSRTLKRHKLTHTGLKPFKCNICGRSFLRKDYAIWHQQKFHEHFGRDITVLPTDLNSVSTSGTITNKRRADFGFKRYKVKKEPVDNAESATEEKETNFNLNIQEPCQNEGQPEMPIYNDQHYYVAQEFDIHQGSSNEAPSSVPVYATAMEPQHNPAVEDQPLEINHPPIKPIKFSILPRRSRRKNCDVKRPRKIQVEIENESPVVEQFEESTPSQLESVAYFDQTAMSNVVLNLSKHNNMVSGDEQNSCDYPGSYVLPSSSTPVMAYEKSNAKSDVKTPMVDESELDESNLVIDMPSVRYVSVNAKFSCDQCQKTFKSSRTLKRHKLNQHGLVRFRCNICHHIFRRKDYVVWHQRECHKHFDRDISEITVDSSDKKHPSPSGDENEKVNSNLNNHTQAEDSGISLNLVKKQRRGKGKEGEKDFFQEKFGEKLGLKRKSHSPSKSESVCDDVESEGKRPPIRLKLNLKAAGLCQSAEDVDYIESEDSLPRNGDTEGKHGCSMCNKEFTLKKNLKRHELIHLGIKPFNCEICWKTFTRNEDKLNHKRKVHECYDVETEGLTNLHEEYSENCATNLESSGLQSNSECDLKDNMQYFAKLVGEPLNAKDLSVNHDKASDDSEPDMCVQVVADEGFAGSDPETLNHLQECANQNELSESCKSETNAMNSNVEAVENIIGATDKTNVELQHYDDVSKRTCTITENVIS</sequence>
<dbReference type="PROSITE" id="PS50097">
    <property type="entry name" value="BTB"/>
    <property type="match status" value="1"/>
</dbReference>
<dbReference type="PROSITE" id="PS00028">
    <property type="entry name" value="ZINC_FINGER_C2H2_1"/>
    <property type="match status" value="8"/>
</dbReference>
<evidence type="ECO:0000256" key="11">
    <source>
        <dbReference type="SAM" id="MobiDB-lite"/>
    </source>
</evidence>
<feature type="domain" description="C2H2-type" evidence="13">
    <location>
        <begin position="1021"/>
        <end position="1044"/>
    </location>
</feature>
<proteinExistence type="predicted"/>
<dbReference type="InterPro" id="IPR036236">
    <property type="entry name" value="Znf_C2H2_sf"/>
</dbReference>
<dbReference type="Proteomes" id="UP000694865">
    <property type="component" value="Unplaced"/>
</dbReference>
<feature type="compositionally biased region" description="Polar residues" evidence="11">
    <location>
        <begin position="446"/>
        <end position="458"/>
    </location>
</feature>
<dbReference type="InterPro" id="IPR000210">
    <property type="entry name" value="BTB/POZ_dom"/>
</dbReference>
<dbReference type="Pfam" id="PF00096">
    <property type="entry name" value="zf-C2H2"/>
    <property type="match status" value="3"/>
</dbReference>
<accession>A0ABM0MVY0</accession>
<protein>
    <submittedName>
        <fullName evidence="15">Zinc finger protein 236-like</fullName>
    </submittedName>
</protein>
<dbReference type="GeneID" id="102800530"/>
<evidence type="ECO:0000313" key="14">
    <source>
        <dbReference type="Proteomes" id="UP000694865"/>
    </source>
</evidence>
<reference evidence="15" key="1">
    <citation type="submission" date="2025-08" db="UniProtKB">
        <authorList>
            <consortium name="RefSeq"/>
        </authorList>
    </citation>
    <scope>IDENTIFICATION</scope>
    <source>
        <tissue evidence="15">Testes</tissue>
    </source>
</reference>
<evidence type="ECO:0000256" key="9">
    <source>
        <dbReference type="ARBA" id="ARBA00023242"/>
    </source>
</evidence>
<feature type="domain" description="C2H2-type" evidence="13">
    <location>
        <begin position="831"/>
        <end position="854"/>
    </location>
</feature>
<keyword evidence="9" id="KW-0539">Nucleus</keyword>
<evidence type="ECO:0000256" key="5">
    <source>
        <dbReference type="ARBA" id="ARBA00022833"/>
    </source>
</evidence>
<dbReference type="Gene3D" id="3.30.710.10">
    <property type="entry name" value="Potassium Channel Kv1.1, Chain A"/>
    <property type="match status" value="1"/>
</dbReference>
<feature type="domain" description="C2H2-type" evidence="13">
    <location>
        <begin position="514"/>
        <end position="544"/>
    </location>
</feature>
<keyword evidence="6" id="KW-0805">Transcription regulation</keyword>
<dbReference type="InterPro" id="IPR013087">
    <property type="entry name" value="Znf_C2H2_type"/>
</dbReference>
<dbReference type="SMART" id="SM00875">
    <property type="entry name" value="BACK"/>
    <property type="match status" value="1"/>
</dbReference>
<feature type="region of interest" description="Disordered" evidence="11">
    <location>
        <begin position="446"/>
        <end position="485"/>
    </location>
</feature>
<evidence type="ECO:0000256" key="3">
    <source>
        <dbReference type="ARBA" id="ARBA00022737"/>
    </source>
</evidence>
<evidence type="ECO:0000256" key="7">
    <source>
        <dbReference type="ARBA" id="ARBA00023125"/>
    </source>
</evidence>
<feature type="domain" description="C2H2-type" evidence="13">
    <location>
        <begin position="486"/>
        <end position="513"/>
    </location>
</feature>
<dbReference type="PANTHER" id="PTHR46105:SF5">
    <property type="entry name" value="ZINC FINGER AND BTB DOMAIN-CONTAINING PROTEIN 44 ISOFORM X1"/>
    <property type="match status" value="1"/>
</dbReference>
<keyword evidence="8" id="KW-0804">Transcription</keyword>
<dbReference type="SMART" id="SM00225">
    <property type="entry name" value="BTB"/>
    <property type="match status" value="1"/>
</dbReference>
<keyword evidence="5" id="KW-0862">Zinc</keyword>
<keyword evidence="3" id="KW-0677">Repeat</keyword>
<keyword evidence="2" id="KW-0479">Metal-binding</keyword>
<comment type="subcellular location">
    <subcellularLocation>
        <location evidence="1">Nucleus</location>
    </subcellularLocation>
</comment>
<keyword evidence="7" id="KW-0238">DNA-binding</keyword>
<organism evidence="14 15">
    <name type="scientific">Saccoglossus kowalevskii</name>
    <name type="common">Acorn worm</name>
    <dbReference type="NCBI Taxonomy" id="10224"/>
    <lineage>
        <taxon>Eukaryota</taxon>
        <taxon>Metazoa</taxon>
        <taxon>Hemichordata</taxon>
        <taxon>Enteropneusta</taxon>
        <taxon>Harrimaniidae</taxon>
        <taxon>Saccoglossus</taxon>
    </lineage>
</organism>
<feature type="domain" description="BTB" evidence="12">
    <location>
        <begin position="23"/>
        <end position="90"/>
    </location>
</feature>
<dbReference type="PROSITE" id="PS50157">
    <property type="entry name" value="ZINC_FINGER_C2H2_2"/>
    <property type="match status" value="8"/>
</dbReference>
<evidence type="ECO:0000259" key="13">
    <source>
        <dbReference type="PROSITE" id="PS50157"/>
    </source>
</evidence>
<evidence type="ECO:0000256" key="1">
    <source>
        <dbReference type="ARBA" id="ARBA00004123"/>
    </source>
</evidence>
<dbReference type="RefSeq" id="XP_006824171.1">
    <property type="nucleotide sequence ID" value="XM_006824108.1"/>
</dbReference>